<keyword evidence="6" id="KW-0378">Hydrolase</keyword>
<dbReference type="GO" id="GO:0046872">
    <property type="term" value="F:metal ion binding"/>
    <property type="evidence" value="ECO:0007669"/>
    <property type="project" value="UniProtKB-KW"/>
</dbReference>
<comment type="function">
    <text evidence="6">Binds and transfers iron-sulfur (Fe-S) clusters to target apoproteins. Can hydrolyze ATP.</text>
</comment>
<accession>A0A9D5QC03</accession>
<dbReference type="SUPFAM" id="SSF52540">
    <property type="entry name" value="P-loop containing nucleoside triphosphate hydrolases"/>
    <property type="match status" value="1"/>
</dbReference>
<dbReference type="HAMAP" id="MF_02040">
    <property type="entry name" value="Mrp_NBP35"/>
    <property type="match status" value="1"/>
</dbReference>
<dbReference type="GO" id="GO:0051536">
    <property type="term" value="F:iron-sulfur cluster binding"/>
    <property type="evidence" value="ECO:0007669"/>
    <property type="project" value="UniProtKB-UniRule"/>
</dbReference>
<gene>
    <name evidence="7" type="ORF">GF359_02955</name>
</gene>
<dbReference type="GO" id="GO:0005829">
    <property type="term" value="C:cytosol"/>
    <property type="evidence" value="ECO:0007669"/>
    <property type="project" value="TreeGrafter"/>
</dbReference>
<dbReference type="GO" id="GO:0140663">
    <property type="term" value="F:ATP-dependent FeS chaperone activity"/>
    <property type="evidence" value="ECO:0007669"/>
    <property type="project" value="InterPro"/>
</dbReference>
<protein>
    <recommendedName>
        <fullName evidence="6">Iron-sulfur cluster carrier protein</fullName>
    </recommendedName>
</protein>
<dbReference type="GO" id="GO:0016887">
    <property type="term" value="F:ATP hydrolysis activity"/>
    <property type="evidence" value="ECO:0007669"/>
    <property type="project" value="UniProtKB-UniRule"/>
</dbReference>
<proteinExistence type="inferred from homology"/>
<evidence type="ECO:0000256" key="4">
    <source>
        <dbReference type="ARBA" id="ARBA00023004"/>
    </source>
</evidence>
<dbReference type="EMBL" id="WJKJ01000093">
    <property type="protein sequence ID" value="MBD3364153.1"/>
    <property type="molecule type" value="Genomic_DNA"/>
</dbReference>
<comment type="caution">
    <text evidence="6">Lacks conserved residue(s) required for the propagation of feature annotation.</text>
</comment>
<dbReference type="GO" id="GO:0016226">
    <property type="term" value="P:iron-sulfur cluster assembly"/>
    <property type="evidence" value="ECO:0007669"/>
    <property type="project" value="InterPro"/>
</dbReference>
<name>A0A9D5QC03_UNCW3</name>
<evidence type="ECO:0000313" key="7">
    <source>
        <dbReference type="EMBL" id="MBD3364153.1"/>
    </source>
</evidence>
<evidence type="ECO:0000256" key="1">
    <source>
        <dbReference type="ARBA" id="ARBA00022723"/>
    </source>
</evidence>
<dbReference type="CDD" id="cd02037">
    <property type="entry name" value="Mrp_NBP35"/>
    <property type="match status" value="1"/>
</dbReference>
<evidence type="ECO:0000256" key="3">
    <source>
        <dbReference type="ARBA" id="ARBA00022840"/>
    </source>
</evidence>
<dbReference type="FunFam" id="3.40.50.300:FF:001119">
    <property type="entry name" value="Iron-sulfur cluster carrier protein"/>
    <property type="match status" value="1"/>
</dbReference>
<evidence type="ECO:0000256" key="6">
    <source>
        <dbReference type="HAMAP-Rule" id="MF_02040"/>
    </source>
</evidence>
<comment type="caution">
    <text evidence="7">The sequence shown here is derived from an EMBL/GenBank/DDBJ whole genome shotgun (WGS) entry which is preliminary data.</text>
</comment>
<keyword evidence="1 6" id="KW-0479">Metal-binding</keyword>
<evidence type="ECO:0000313" key="8">
    <source>
        <dbReference type="Proteomes" id="UP000630660"/>
    </source>
</evidence>
<dbReference type="InterPro" id="IPR033756">
    <property type="entry name" value="YlxH/NBP35"/>
</dbReference>
<organism evidence="7 8">
    <name type="scientific">candidate division WOR-3 bacterium</name>
    <dbReference type="NCBI Taxonomy" id="2052148"/>
    <lineage>
        <taxon>Bacteria</taxon>
        <taxon>Bacteria division WOR-3</taxon>
    </lineage>
</organism>
<sequence length="274" mass="29601">MMQSPEQQKKQEETNRRLKENLGKITKKLFILSNKGGVGKSFVATSLALVAADEGLKTGVLDADVHGPSVAHLLGVWKTPLSVSEKNIIEPIRVNDNLTAVSTASLLKSQDDSIIWRGPLKMGLLKQFLADVNWGELDLLVVDSPPGTGDEPLSIAQLIPDISAAIVVTTPQDIALLDSRKCVSFLNQLKVPTLGILENMSGMECPHCGKPIDIFKQGGGKKAAKELGIPFLGSIPIDPEIVKASDEGKPYVLERSKGQVRKIIEKIVDEVTKL</sequence>
<dbReference type="InterPro" id="IPR027417">
    <property type="entry name" value="P-loop_NTPase"/>
</dbReference>
<reference evidence="7" key="1">
    <citation type="submission" date="2019-11" db="EMBL/GenBank/DDBJ databases">
        <title>Microbial mats filling the niche in hypersaline microbial mats.</title>
        <authorList>
            <person name="Wong H.L."/>
            <person name="Macleod F.I."/>
            <person name="White R.A. III"/>
            <person name="Burns B.P."/>
        </authorList>
    </citation>
    <scope>NUCLEOTIDE SEQUENCE</scope>
    <source>
        <strain evidence="7">Bin_327</strain>
    </source>
</reference>
<dbReference type="Pfam" id="PF10609">
    <property type="entry name" value="ParA"/>
    <property type="match status" value="1"/>
</dbReference>
<dbReference type="Gene3D" id="3.40.50.300">
    <property type="entry name" value="P-loop containing nucleotide triphosphate hydrolases"/>
    <property type="match status" value="1"/>
</dbReference>
<dbReference type="GO" id="GO:0005524">
    <property type="term" value="F:ATP binding"/>
    <property type="evidence" value="ECO:0007669"/>
    <property type="project" value="UniProtKB-UniRule"/>
</dbReference>
<evidence type="ECO:0000256" key="2">
    <source>
        <dbReference type="ARBA" id="ARBA00022741"/>
    </source>
</evidence>
<keyword evidence="5 6" id="KW-0411">Iron-sulfur</keyword>
<dbReference type="PANTHER" id="PTHR23264">
    <property type="entry name" value="NUCLEOTIDE-BINDING PROTEIN NBP35 YEAST -RELATED"/>
    <property type="match status" value="1"/>
</dbReference>
<dbReference type="Proteomes" id="UP000630660">
    <property type="component" value="Unassembled WGS sequence"/>
</dbReference>
<dbReference type="PANTHER" id="PTHR23264:SF19">
    <property type="entry name" value="CYTOSOLIC FE-S CLUSTER ASSEMBLY FACTOR NUBP2"/>
    <property type="match status" value="1"/>
</dbReference>
<comment type="similarity">
    <text evidence="6">Belongs to the Mrp/NBP35 ATP-binding proteins family.</text>
</comment>
<evidence type="ECO:0000256" key="5">
    <source>
        <dbReference type="ARBA" id="ARBA00023014"/>
    </source>
</evidence>
<keyword evidence="3 6" id="KW-0067">ATP-binding</keyword>
<dbReference type="AlphaFoldDB" id="A0A9D5QC03"/>
<comment type="subunit">
    <text evidence="6">Homodimer.</text>
</comment>
<dbReference type="InterPro" id="IPR019591">
    <property type="entry name" value="Mrp/NBP35_ATP-bd"/>
</dbReference>
<keyword evidence="2 6" id="KW-0547">Nucleotide-binding</keyword>
<keyword evidence="4 6" id="KW-0408">Iron</keyword>